<evidence type="ECO:0000313" key="11">
    <source>
        <dbReference type="EMBL" id="MCQ6288169.1"/>
    </source>
</evidence>
<dbReference type="GO" id="GO:0008237">
    <property type="term" value="F:metallopeptidase activity"/>
    <property type="evidence" value="ECO:0007669"/>
    <property type="project" value="UniProtKB-KW"/>
</dbReference>
<dbReference type="SUPFAM" id="SSF89260">
    <property type="entry name" value="Collagen-binding domain"/>
    <property type="match status" value="1"/>
</dbReference>
<keyword evidence="3" id="KW-0964">Secreted</keyword>
<proteinExistence type="predicted"/>
<evidence type="ECO:0000313" key="12">
    <source>
        <dbReference type="Proteomes" id="UP001204643"/>
    </source>
</evidence>
<evidence type="ECO:0000256" key="6">
    <source>
        <dbReference type="ARBA" id="ARBA00022729"/>
    </source>
</evidence>
<keyword evidence="5" id="KW-0479">Metal-binding</keyword>
<evidence type="ECO:0000256" key="2">
    <source>
        <dbReference type="ARBA" id="ARBA00004613"/>
    </source>
</evidence>
<evidence type="ECO:0000256" key="5">
    <source>
        <dbReference type="ARBA" id="ARBA00022723"/>
    </source>
</evidence>
<dbReference type="PANTHER" id="PTHR13062:SF9">
    <property type="entry name" value="MICROBIAL COLLAGENASE"/>
    <property type="match status" value="1"/>
</dbReference>
<sequence>MRGSLLGDDSLDVYKFTVAEPRNLHIAVQNENKIGMTWVLHHESDLQQYVAYGKEQGDSIIESYQAKPGTYYLYVYKYTNQNGTYQLSIN</sequence>
<comment type="cofactor">
    <cofactor evidence="1">
        <name>Zn(2+)</name>
        <dbReference type="ChEBI" id="CHEBI:29105"/>
    </cofactor>
</comment>
<feature type="domain" description="Peptidase C-terminal archaeal/bacterial" evidence="10">
    <location>
        <begin position="12"/>
        <end position="77"/>
    </location>
</feature>
<dbReference type="AlphaFoldDB" id="A0AAW5L6T7"/>
<dbReference type="InterPro" id="IPR007280">
    <property type="entry name" value="Peptidase_C_arc/bac"/>
</dbReference>
<dbReference type="Proteomes" id="UP001204643">
    <property type="component" value="Unassembled WGS sequence"/>
</dbReference>
<comment type="caution">
    <text evidence="11">The sequence shown here is derived from an EMBL/GenBank/DDBJ whole genome shotgun (WGS) entry which is preliminary data.</text>
</comment>
<evidence type="ECO:0000256" key="9">
    <source>
        <dbReference type="ARBA" id="ARBA00023049"/>
    </source>
</evidence>
<evidence type="ECO:0000256" key="7">
    <source>
        <dbReference type="ARBA" id="ARBA00022801"/>
    </source>
</evidence>
<keyword evidence="9" id="KW-0482">Metalloprotease</keyword>
<dbReference type="Gene3D" id="2.60.120.380">
    <property type="match status" value="1"/>
</dbReference>
<name>A0AAW5L6T7_BACCE</name>
<evidence type="ECO:0000256" key="1">
    <source>
        <dbReference type="ARBA" id="ARBA00001947"/>
    </source>
</evidence>
<organism evidence="11 12">
    <name type="scientific">Bacillus cereus</name>
    <dbReference type="NCBI Taxonomy" id="1396"/>
    <lineage>
        <taxon>Bacteria</taxon>
        <taxon>Bacillati</taxon>
        <taxon>Bacillota</taxon>
        <taxon>Bacilli</taxon>
        <taxon>Bacillales</taxon>
        <taxon>Bacillaceae</taxon>
        <taxon>Bacillus</taxon>
        <taxon>Bacillus cereus group</taxon>
    </lineage>
</organism>
<evidence type="ECO:0000256" key="4">
    <source>
        <dbReference type="ARBA" id="ARBA00022670"/>
    </source>
</evidence>
<reference evidence="11" key="1">
    <citation type="submission" date="2022-07" db="EMBL/GenBank/DDBJ databases">
        <title>Identification and characterization of Bacillus thuringiensis and other Bacillus cereus group isolates from spinach by whole genome sequencing.</title>
        <authorList>
            <person name="Zao X."/>
            <person name="Zervas A."/>
            <person name="Hendriks M."/>
            <person name="Rajkovic A."/>
            <person name="Van Overbeek L."/>
            <person name="Hendriksen N.B."/>
            <person name="Uyttendaele M."/>
        </authorList>
    </citation>
    <scope>NUCLEOTIDE SEQUENCE</scope>
    <source>
        <strain evidence="11">781001F-1</strain>
    </source>
</reference>
<evidence type="ECO:0000259" key="10">
    <source>
        <dbReference type="Pfam" id="PF04151"/>
    </source>
</evidence>
<keyword evidence="7" id="KW-0378">Hydrolase</keyword>
<dbReference type="PANTHER" id="PTHR13062">
    <property type="entry name" value="COLLAGENASE"/>
    <property type="match status" value="1"/>
</dbReference>
<dbReference type="GO" id="GO:0005576">
    <property type="term" value="C:extracellular region"/>
    <property type="evidence" value="ECO:0007669"/>
    <property type="project" value="UniProtKB-SubCell"/>
</dbReference>
<dbReference type="EMBL" id="JANHEB010000061">
    <property type="protein sequence ID" value="MCQ6288169.1"/>
    <property type="molecule type" value="Genomic_DNA"/>
</dbReference>
<evidence type="ECO:0000256" key="8">
    <source>
        <dbReference type="ARBA" id="ARBA00022833"/>
    </source>
</evidence>
<comment type="subcellular location">
    <subcellularLocation>
        <location evidence="2">Secreted</location>
    </subcellularLocation>
</comment>
<protein>
    <submittedName>
        <fullName evidence="11">PPC domain-containing protein</fullName>
    </submittedName>
</protein>
<keyword evidence="4" id="KW-0645">Protease</keyword>
<gene>
    <name evidence="11" type="ORF">NPM19_26420</name>
</gene>
<keyword evidence="8" id="KW-0862">Zinc</keyword>
<dbReference type="Pfam" id="PF04151">
    <property type="entry name" value="PPC"/>
    <property type="match status" value="1"/>
</dbReference>
<dbReference type="GO" id="GO:0046872">
    <property type="term" value="F:metal ion binding"/>
    <property type="evidence" value="ECO:0007669"/>
    <property type="project" value="UniProtKB-KW"/>
</dbReference>
<accession>A0AAW5L6T7</accession>
<evidence type="ECO:0000256" key="3">
    <source>
        <dbReference type="ARBA" id="ARBA00022525"/>
    </source>
</evidence>
<dbReference type="GO" id="GO:0006508">
    <property type="term" value="P:proteolysis"/>
    <property type="evidence" value="ECO:0007669"/>
    <property type="project" value="UniProtKB-KW"/>
</dbReference>
<keyword evidence="6" id="KW-0732">Signal</keyword>